<protein>
    <recommendedName>
        <fullName evidence="3">Extradiol ring-cleavage dioxygenase class III enzyme subunit B domain-containing protein</fullName>
    </recommendedName>
</protein>
<proteinExistence type="predicted"/>
<feature type="region of interest" description="Disordered" evidence="2">
    <location>
        <begin position="76"/>
        <end position="126"/>
    </location>
</feature>
<feature type="domain" description="Extradiol ring-cleavage dioxygenase class III enzyme subunit B" evidence="3">
    <location>
        <begin position="1"/>
        <end position="75"/>
    </location>
</feature>
<evidence type="ECO:0000256" key="2">
    <source>
        <dbReference type="SAM" id="MobiDB-lite"/>
    </source>
</evidence>
<accession>A0ABN9QXI9</accession>
<evidence type="ECO:0000313" key="5">
    <source>
        <dbReference type="Proteomes" id="UP001189429"/>
    </source>
</evidence>
<keyword evidence="5" id="KW-1185">Reference proteome</keyword>
<keyword evidence="1" id="KW-0560">Oxidoreductase</keyword>
<sequence length="126" mass="13313">EVADRAMALLRARGIQARANLQRGLDHGAFVPLALMGGFGNLPVVQLSLPAPSRAGPNARLCLEMGRALAPLRHEAGLSGGARSTGTEGLVAPRRRRKRSRMLCGARARRRTRASASAVWSAGRGP</sequence>
<evidence type="ECO:0000259" key="3">
    <source>
        <dbReference type="Pfam" id="PF02900"/>
    </source>
</evidence>
<dbReference type="Pfam" id="PF02900">
    <property type="entry name" value="LigB"/>
    <property type="match status" value="1"/>
</dbReference>
<dbReference type="InterPro" id="IPR004183">
    <property type="entry name" value="Xdiol_dOase_suB"/>
</dbReference>
<dbReference type="Gene3D" id="3.40.830.10">
    <property type="entry name" value="LigB-like"/>
    <property type="match status" value="1"/>
</dbReference>
<feature type="non-terminal residue" evidence="4">
    <location>
        <position position="1"/>
    </location>
</feature>
<dbReference type="PANTHER" id="PTHR30096:SF0">
    <property type="entry name" value="4,5-DOPA DIOXYGENASE EXTRADIOL-LIKE PROTEIN"/>
    <property type="match status" value="1"/>
</dbReference>
<reference evidence="4" key="1">
    <citation type="submission" date="2023-10" db="EMBL/GenBank/DDBJ databases">
        <authorList>
            <person name="Chen Y."/>
            <person name="Shah S."/>
            <person name="Dougan E. K."/>
            <person name="Thang M."/>
            <person name="Chan C."/>
        </authorList>
    </citation>
    <scope>NUCLEOTIDE SEQUENCE [LARGE SCALE GENOMIC DNA]</scope>
</reference>
<comment type="caution">
    <text evidence="4">The sequence shown here is derived from an EMBL/GenBank/DDBJ whole genome shotgun (WGS) entry which is preliminary data.</text>
</comment>
<dbReference type="PANTHER" id="PTHR30096">
    <property type="entry name" value="4,5-DOPA DIOXYGENASE EXTRADIOL-LIKE PROTEIN"/>
    <property type="match status" value="1"/>
</dbReference>
<feature type="compositionally biased region" description="Basic residues" evidence="2">
    <location>
        <begin position="93"/>
        <end position="113"/>
    </location>
</feature>
<evidence type="ECO:0000313" key="4">
    <source>
        <dbReference type="EMBL" id="CAK0811095.1"/>
    </source>
</evidence>
<organism evidence="4 5">
    <name type="scientific">Prorocentrum cordatum</name>
    <dbReference type="NCBI Taxonomy" id="2364126"/>
    <lineage>
        <taxon>Eukaryota</taxon>
        <taxon>Sar</taxon>
        <taxon>Alveolata</taxon>
        <taxon>Dinophyceae</taxon>
        <taxon>Prorocentrales</taxon>
        <taxon>Prorocentraceae</taxon>
        <taxon>Prorocentrum</taxon>
    </lineage>
</organism>
<dbReference type="SUPFAM" id="SSF53213">
    <property type="entry name" value="LigB-like"/>
    <property type="match status" value="1"/>
</dbReference>
<dbReference type="Proteomes" id="UP001189429">
    <property type="component" value="Unassembled WGS sequence"/>
</dbReference>
<evidence type="ECO:0000256" key="1">
    <source>
        <dbReference type="ARBA" id="ARBA00023002"/>
    </source>
</evidence>
<name>A0ABN9QXI9_9DINO</name>
<gene>
    <name evidence="4" type="ORF">PCOR1329_LOCUS15841</name>
</gene>
<dbReference type="EMBL" id="CAUYUJ010004823">
    <property type="protein sequence ID" value="CAK0811095.1"/>
    <property type="molecule type" value="Genomic_DNA"/>
</dbReference>
<feature type="compositionally biased region" description="Low complexity" evidence="2">
    <location>
        <begin position="114"/>
        <end position="126"/>
    </location>
</feature>